<evidence type="ECO:0000313" key="2">
    <source>
        <dbReference type="EMBL" id="BBH21896.1"/>
    </source>
</evidence>
<proteinExistence type="predicted"/>
<dbReference type="EMBL" id="AP019308">
    <property type="protein sequence ID" value="BBH21896.1"/>
    <property type="molecule type" value="Genomic_DNA"/>
</dbReference>
<feature type="transmembrane region" description="Helical" evidence="1">
    <location>
        <begin position="111"/>
        <end position="132"/>
    </location>
</feature>
<protein>
    <recommendedName>
        <fullName evidence="4">Prolipoprotein diacylglyceryl transferase</fullName>
    </recommendedName>
</protein>
<reference evidence="2 3" key="1">
    <citation type="submission" date="2018-11" db="EMBL/GenBank/DDBJ databases">
        <title>Complete genome sequence of Paenibacillus baekrokdamisoli strain KCTC 33723.</title>
        <authorList>
            <person name="Kang S.W."/>
            <person name="Lee K.C."/>
            <person name="Kim K.K."/>
            <person name="Kim J.S."/>
            <person name="Kim D.S."/>
            <person name="Ko S.H."/>
            <person name="Yang S.H."/>
            <person name="Lee J.S."/>
        </authorList>
    </citation>
    <scope>NUCLEOTIDE SEQUENCE [LARGE SCALE GENOMIC DNA]</scope>
    <source>
        <strain evidence="2 3">KCTC 33723</strain>
    </source>
</reference>
<feature type="transmembrane region" description="Helical" evidence="1">
    <location>
        <begin position="86"/>
        <end position="104"/>
    </location>
</feature>
<keyword evidence="3" id="KW-1185">Reference proteome</keyword>
<keyword evidence="1" id="KW-1133">Transmembrane helix</keyword>
<evidence type="ECO:0000313" key="3">
    <source>
        <dbReference type="Proteomes" id="UP000275368"/>
    </source>
</evidence>
<feature type="transmembrane region" description="Helical" evidence="1">
    <location>
        <begin position="46"/>
        <end position="66"/>
    </location>
</feature>
<feature type="transmembrane region" description="Helical" evidence="1">
    <location>
        <begin position="15"/>
        <end position="34"/>
    </location>
</feature>
<sequence>MPELLTLGTLRLDGILLTAILSAAVGFIALSIWLKHVGDERKAWWVSLWPNGCLLTLLCWKLAFLFNEPSMLWERPSSLILMRGSAEDAALGIMVALIYMIIAVRKRGITVLSLLDILPFAVLPCCIGFGLLWQNPYLLPYAGLFAALYVVLLRSPGTREAGSGRSAQITLLGAGLGGLLISLFAPYSPGMLPELTVGLTTGQWSFVGLSVLGTLLQARSG</sequence>
<organism evidence="2 3">
    <name type="scientific">Paenibacillus baekrokdamisoli</name>
    <dbReference type="NCBI Taxonomy" id="1712516"/>
    <lineage>
        <taxon>Bacteria</taxon>
        <taxon>Bacillati</taxon>
        <taxon>Bacillota</taxon>
        <taxon>Bacilli</taxon>
        <taxon>Bacillales</taxon>
        <taxon>Paenibacillaceae</taxon>
        <taxon>Paenibacillus</taxon>
    </lineage>
</organism>
<keyword evidence="1" id="KW-0472">Membrane</keyword>
<accession>A0A3G9IU35</accession>
<feature type="transmembrane region" description="Helical" evidence="1">
    <location>
        <begin position="169"/>
        <end position="189"/>
    </location>
</feature>
<feature type="transmembrane region" description="Helical" evidence="1">
    <location>
        <begin position="138"/>
        <end position="157"/>
    </location>
</feature>
<evidence type="ECO:0000256" key="1">
    <source>
        <dbReference type="SAM" id="Phobius"/>
    </source>
</evidence>
<keyword evidence="1" id="KW-0812">Transmembrane</keyword>
<dbReference type="KEGG" id="pbk:Back11_32410"/>
<name>A0A3G9IU35_9BACL</name>
<dbReference type="Proteomes" id="UP000275368">
    <property type="component" value="Chromosome"/>
</dbReference>
<dbReference type="RefSeq" id="WP_221226810.1">
    <property type="nucleotide sequence ID" value="NZ_JACHXC010000011.1"/>
</dbReference>
<evidence type="ECO:0008006" key="4">
    <source>
        <dbReference type="Google" id="ProtNLM"/>
    </source>
</evidence>
<gene>
    <name evidence="2" type="ORF">Back11_32410</name>
</gene>
<dbReference type="AlphaFoldDB" id="A0A3G9IU35"/>